<feature type="domain" description="NIPSNAP" evidence="1">
    <location>
        <begin position="6"/>
        <end position="96"/>
    </location>
</feature>
<sequence>MNRLLEIRSYKLKPGAGGDFHRLVSERSAPLHADWGIDVVAFGQSLHDPDAYYLMRAYKDQADLEASQAAFYGSAAWREGPREAIVALIESDANAVMWLDNDAIALLRDARGAAL</sequence>
<dbReference type="AlphaFoldDB" id="A0A514BQW3"/>
<gene>
    <name evidence="2" type="ORF">FKV23_06510</name>
</gene>
<dbReference type="RefSeq" id="WP_141623124.1">
    <property type="nucleotide sequence ID" value="NZ_CP041242.1"/>
</dbReference>
<dbReference type="Gene3D" id="3.30.70.100">
    <property type="match status" value="1"/>
</dbReference>
<dbReference type="OrthoDB" id="9809695at2"/>
<accession>A0A514BQW3</accession>
<dbReference type="Proteomes" id="UP000317199">
    <property type="component" value="Chromosome"/>
</dbReference>
<dbReference type="KEGG" id="lyj:FKV23_06510"/>
<evidence type="ECO:0000313" key="2">
    <source>
        <dbReference type="EMBL" id="QDH69784.1"/>
    </source>
</evidence>
<dbReference type="InterPro" id="IPR011008">
    <property type="entry name" value="Dimeric_a/b-barrel"/>
</dbReference>
<dbReference type="InterPro" id="IPR012577">
    <property type="entry name" value="NIPSNAP"/>
</dbReference>
<protein>
    <submittedName>
        <fullName evidence="2">NIPSNAP family protein</fullName>
    </submittedName>
</protein>
<name>A0A514BQW3_9GAMM</name>
<proteinExistence type="predicted"/>
<keyword evidence="3" id="KW-1185">Reference proteome</keyword>
<dbReference type="SUPFAM" id="SSF54909">
    <property type="entry name" value="Dimeric alpha+beta barrel"/>
    <property type="match status" value="1"/>
</dbReference>
<organism evidence="2 3">
    <name type="scientific">Marilutibacter alkalisoli</name>
    <dbReference type="NCBI Taxonomy" id="2591633"/>
    <lineage>
        <taxon>Bacteria</taxon>
        <taxon>Pseudomonadati</taxon>
        <taxon>Pseudomonadota</taxon>
        <taxon>Gammaproteobacteria</taxon>
        <taxon>Lysobacterales</taxon>
        <taxon>Lysobacteraceae</taxon>
        <taxon>Marilutibacter</taxon>
    </lineage>
</organism>
<reference evidence="2 3" key="1">
    <citation type="submission" date="2019-06" db="EMBL/GenBank/DDBJ databases">
        <title>Lysobacter alkalisoli sp. nov. isolated from saline-alkali soil.</title>
        <authorList>
            <person name="Sun J.-Q."/>
            <person name="Xu L."/>
        </authorList>
    </citation>
    <scope>NUCLEOTIDE SEQUENCE [LARGE SCALE GENOMIC DNA]</scope>
    <source>
        <strain evidence="2 3">SJ-36</strain>
    </source>
</reference>
<evidence type="ECO:0000259" key="1">
    <source>
        <dbReference type="Pfam" id="PF07978"/>
    </source>
</evidence>
<dbReference type="EMBL" id="CP041242">
    <property type="protein sequence ID" value="QDH69784.1"/>
    <property type="molecule type" value="Genomic_DNA"/>
</dbReference>
<dbReference type="Pfam" id="PF07978">
    <property type="entry name" value="NIPSNAP"/>
    <property type="match status" value="1"/>
</dbReference>
<evidence type="ECO:0000313" key="3">
    <source>
        <dbReference type="Proteomes" id="UP000317199"/>
    </source>
</evidence>